<evidence type="ECO:0000256" key="4">
    <source>
        <dbReference type="ARBA" id="ARBA00022741"/>
    </source>
</evidence>
<evidence type="ECO:0000259" key="11">
    <source>
        <dbReference type="PROSITE" id="PS50929"/>
    </source>
</evidence>
<dbReference type="SUPFAM" id="SSF52540">
    <property type="entry name" value="P-loop containing nucleoside triphosphate hydrolases"/>
    <property type="match status" value="1"/>
</dbReference>
<evidence type="ECO:0000256" key="9">
    <source>
        <dbReference type="SAM" id="Phobius"/>
    </source>
</evidence>
<dbReference type="InterPro" id="IPR017871">
    <property type="entry name" value="ABC_transporter-like_CS"/>
</dbReference>
<dbReference type="SUPFAM" id="SSF90123">
    <property type="entry name" value="ABC transporter transmembrane region"/>
    <property type="match status" value="1"/>
</dbReference>
<dbReference type="NCBIfam" id="TIGR02204">
    <property type="entry name" value="MsbA_rel"/>
    <property type="match status" value="1"/>
</dbReference>
<feature type="region of interest" description="Disordered" evidence="8">
    <location>
        <begin position="1"/>
        <end position="22"/>
    </location>
</feature>
<gene>
    <name evidence="12" type="ORF">EPA99_16880</name>
</gene>
<dbReference type="InterPro" id="IPR011918">
    <property type="entry name" value="ABC_MsbA_ATP-bd"/>
</dbReference>
<keyword evidence="6 9" id="KW-1133">Transmembrane helix</keyword>
<dbReference type="Gene3D" id="3.40.50.300">
    <property type="entry name" value="P-loop containing nucleotide triphosphate hydrolases"/>
    <property type="match status" value="1"/>
</dbReference>
<dbReference type="OrthoDB" id="6828292at2"/>
<dbReference type="Pfam" id="PF00664">
    <property type="entry name" value="ABC_membrane"/>
    <property type="match status" value="1"/>
</dbReference>
<evidence type="ECO:0000256" key="5">
    <source>
        <dbReference type="ARBA" id="ARBA00022840"/>
    </source>
</evidence>
<dbReference type="PROSITE" id="PS00211">
    <property type="entry name" value="ABC_TRANSPORTER_1"/>
    <property type="match status" value="1"/>
</dbReference>
<keyword evidence="7 9" id="KW-0472">Membrane</keyword>
<keyword evidence="13" id="KW-1185">Reference proteome</keyword>
<dbReference type="EMBL" id="SAWZ01000011">
    <property type="protein sequence ID" value="RXR00954.1"/>
    <property type="molecule type" value="Genomic_DNA"/>
</dbReference>
<dbReference type="GO" id="GO:0015421">
    <property type="term" value="F:ABC-type oligopeptide transporter activity"/>
    <property type="evidence" value="ECO:0007669"/>
    <property type="project" value="TreeGrafter"/>
</dbReference>
<feature type="transmembrane region" description="Helical" evidence="9">
    <location>
        <begin position="184"/>
        <end position="202"/>
    </location>
</feature>
<dbReference type="RefSeq" id="WP_129472415.1">
    <property type="nucleotide sequence ID" value="NZ_SAWZ01000011.1"/>
</dbReference>
<evidence type="ECO:0000256" key="8">
    <source>
        <dbReference type="SAM" id="MobiDB-lite"/>
    </source>
</evidence>
<dbReference type="PROSITE" id="PS50929">
    <property type="entry name" value="ABC_TM1F"/>
    <property type="match status" value="1"/>
</dbReference>
<dbReference type="InterPro" id="IPR011527">
    <property type="entry name" value="ABC1_TM_dom"/>
</dbReference>
<evidence type="ECO:0000256" key="7">
    <source>
        <dbReference type="ARBA" id="ARBA00023136"/>
    </source>
</evidence>
<dbReference type="GO" id="GO:0005524">
    <property type="term" value="F:ATP binding"/>
    <property type="evidence" value="ECO:0007669"/>
    <property type="project" value="UniProtKB-KW"/>
</dbReference>
<dbReference type="Gene3D" id="1.20.1560.10">
    <property type="entry name" value="ABC transporter type 1, transmembrane domain"/>
    <property type="match status" value="1"/>
</dbReference>
<evidence type="ECO:0000259" key="10">
    <source>
        <dbReference type="PROSITE" id="PS50893"/>
    </source>
</evidence>
<dbReference type="InterPro" id="IPR027417">
    <property type="entry name" value="P-loop_NTPase"/>
</dbReference>
<protein>
    <submittedName>
        <fullName evidence="12">ATP-binding cassette domain-containing protein</fullName>
    </submittedName>
</protein>
<dbReference type="FunFam" id="3.40.50.300:FF:000251">
    <property type="entry name" value="ABC transporter B family member 19"/>
    <property type="match status" value="1"/>
</dbReference>
<evidence type="ECO:0000313" key="12">
    <source>
        <dbReference type="EMBL" id="RXR00954.1"/>
    </source>
</evidence>
<dbReference type="PANTHER" id="PTHR43394:SF1">
    <property type="entry name" value="ATP-BINDING CASSETTE SUB-FAMILY B MEMBER 10, MITOCHONDRIAL"/>
    <property type="match status" value="1"/>
</dbReference>
<reference evidence="12 13" key="1">
    <citation type="submission" date="2019-01" db="EMBL/GenBank/DDBJ databases">
        <title>Pseudoxanthomonas composti sp. nov., isolated from compost.</title>
        <authorList>
            <person name="Yang G."/>
        </authorList>
    </citation>
    <scope>NUCLEOTIDE SEQUENCE [LARGE SCALE GENOMIC DNA]</scope>
    <source>
        <strain evidence="12 13">GSS15</strain>
    </source>
</reference>
<dbReference type="InterPro" id="IPR003439">
    <property type="entry name" value="ABC_transporter-like_ATP-bd"/>
</dbReference>
<comment type="caution">
    <text evidence="12">The sequence shown here is derived from an EMBL/GenBank/DDBJ whole genome shotgun (WGS) entry which is preliminary data.</text>
</comment>
<organism evidence="12 13">
    <name type="scientific">Pseudoxanthomonas composti</name>
    <dbReference type="NCBI Taxonomy" id="2137479"/>
    <lineage>
        <taxon>Bacteria</taxon>
        <taxon>Pseudomonadati</taxon>
        <taxon>Pseudomonadota</taxon>
        <taxon>Gammaproteobacteria</taxon>
        <taxon>Lysobacterales</taxon>
        <taxon>Lysobacteraceae</taxon>
        <taxon>Pseudoxanthomonas</taxon>
    </lineage>
</organism>
<keyword evidence="3 9" id="KW-0812">Transmembrane</keyword>
<dbReference type="PANTHER" id="PTHR43394">
    <property type="entry name" value="ATP-DEPENDENT PERMEASE MDL1, MITOCHONDRIAL"/>
    <property type="match status" value="1"/>
</dbReference>
<dbReference type="SMART" id="SM00382">
    <property type="entry name" value="AAA"/>
    <property type="match status" value="1"/>
</dbReference>
<accession>A0A4Q1JRT5</accession>
<feature type="transmembrane region" description="Helical" evidence="9">
    <location>
        <begin position="42"/>
        <end position="64"/>
    </location>
</feature>
<dbReference type="InterPro" id="IPR039421">
    <property type="entry name" value="Type_1_exporter"/>
</dbReference>
<dbReference type="CDD" id="cd18575">
    <property type="entry name" value="ABC_6TM_bac_exporter_ABCB8_10_like"/>
    <property type="match status" value="1"/>
</dbReference>
<dbReference type="GO" id="GO:0005886">
    <property type="term" value="C:plasma membrane"/>
    <property type="evidence" value="ECO:0007669"/>
    <property type="project" value="UniProtKB-SubCell"/>
</dbReference>
<feature type="transmembrane region" description="Helical" evidence="9">
    <location>
        <begin position="299"/>
        <end position="321"/>
    </location>
</feature>
<comment type="subcellular location">
    <subcellularLocation>
        <location evidence="1">Cell membrane</location>
        <topology evidence="1">Multi-pass membrane protein</topology>
    </subcellularLocation>
</comment>
<dbReference type="CDD" id="cd03249">
    <property type="entry name" value="ABC_MTABC3_MDL1_MDL2"/>
    <property type="match status" value="1"/>
</dbReference>
<keyword evidence="4" id="KW-0547">Nucleotide-binding</keyword>
<dbReference type="Pfam" id="PF00005">
    <property type="entry name" value="ABC_tran"/>
    <property type="match status" value="1"/>
</dbReference>
<sequence length="601" mass="64330">MPSQDSDVPPRPSATAPADAPRKAPLGSLRALWPFVMRQKGLFLAWLLSLGVASVATLSFPAAVKQMIDQGFGSGSGESIDRTFLLLFGVAVVLALASAARFYFVSLLGERVVADLRRRLYAHLITLDADFHDRTRSGELVSRLSADSELLRSVVGSSMSVALRSTVTVIGSMVMLFVSNPRLAGFALIGIPVAVLPIILGARRLSKASRVSQDRVADANTLASETLGAVRTVQAHAREPYERSRFEAALALAVDTARRRIRSQSFVTAGAITLIFGAITLVLWSGAHDVNAGRMSAGTLGQFVLYALIGGGSIGALAEVWNELQRAAGGMGRIGELLDEAPRVLAPAAPQALPAPVRGEIRFEQVVFHYPSRPDVPALDDFDLHVRPGETVALVGPSGAGKSTVFSLLLRFYDAQSGTLRLDAVDLRQLEIGTLREQIALVPQQPTLFASSAADNIRYGRLEATDNELQAAAQAAEADGFIRELPDGYDTQLGERGARLSGGQQQRIAIARAVLKDAPVLLLDEATSALDAQSERAVQSALERLMEGRTTLVIAHRLSTVLKADRIVVMDRGRIVAQGTHAELIAQDGLYAELARLQFID</sequence>
<dbReference type="InterPro" id="IPR003593">
    <property type="entry name" value="AAA+_ATPase"/>
</dbReference>
<dbReference type="GO" id="GO:0016887">
    <property type="term" value="F:ATP hydrolysis activity"/>
    <property type="evidence" value="ECO:0007669"/>
    <property type="project" value="InterPro"/>
</dbReference>
<dbReference type="PROSITE" id="PS50893">
    <property type="entry name" value="ABC_TRANSPORTER_2"/>
    <property type="match status" value="1"/>
</dbReference>
<feature type="transmembrane region" description="Helical" evidence="9">
    <location>
        <begin position="266"/>
        <end position="287"/>
    </location>
</feature>
<evidence type="ECO:0000256" key="2">
    <source>
        <dbReference type="ARBA" id="ARBA00007577"/>
    </source>
</evidence>
<feature type="transmembrane region" description="Helical" evidence="9">
    <location>
        <begin position="84"/>
        <end position="109"/>
    </location>
</feature>
<keyword evidence="5 12" id="KW-0067">ATP-binding</keyword>
<feature type="domain" description="ABC transmembrane type-1" evidence="11">
    <location>
        <begin position="47"/>
        <end position="326"/>
    </location>
</feature>
<dbReference type="Proteomes" id="UP000289784">
    <property type="component" value="Unassembled WGS sequence"/>
</dbReference>
<name>A0A4Q1JRT5_9GAMM</name>
<feature type="domain" description="ABC transporter" evidence="10">
    <location>
        <begin position="361"/>
        <end position="597"/>
    </location>
</feature>
<evidence type="ECO:0000313" key="13">
    <source>
        <dbReference type="Proteomes" id="UP000289784"/>
    </source>
</evidence>
<evidence type="ECO:0000256" key="3">
    <source>
        <dbReference type="ARBA" id="ARBA00022692"/>
    </source>
</evidence>
<proteinExistence type="inferred from homology"/>
<comment type="similarity">
    <text evidence="2">Belongs to the ABC transporter superfamily. ABCB family. Multidrug resistance exporter (TC 3.A.1.201) subfamily.</text>
</comment>
<dbReference type="GO" id="GO:0090374">
    <property type="term" value="P:oligopeptide export from mitochondrion"/>
    <property type="evidence" value="ECO:0007669"/>
    <property type="project" value="TreeGrafter"/>
</dbReference>
<evidence type="ECO:0000256" key="6">
    <source>
        <dbReference type="ARBA" id="ARBA00022989"/>
    </source>
</evidence>
<dbReference type="AlphaFoldDB" id="A0A4Q1JRT5"/>
<dbReference type="InterPro" id="IPR036640">
    <property type="entry name" value="ABC1_TM_sf"/>
</dbReference>
<evidence type="ECO:0000256" key="1">
    <source>
        <dbReference type="ARBA" id="ARBA00004651"/>
    </source>
</evidence>